<dbReference type="InParanoid" id="Q54JP8"/>
<proteinExistence type="predicted"/>
<comment type="caution">
    <text evidence="2">The sequence shown here is derived from an EMBL/GenBank/DDBJ whole genome shotgun (WGS) entry which is preliminary data.</text>
</comment>
<organism evidence="2 3">
    <name type="scientific">Dictyostelium discoideum</name>
    <name type="common">Social amoeba</name>
    <dbReference type="NCBI Taxonomy" id="44689"/>
    <lineage>
        <taxon>Eukaryota</taxon>
        <taxon>Amoebozoa</taxon>
        <taxon>Evosea</taxon>
        <taxon>Eumycetozoa</taxon>
        <taxon>Dictyostelia</taxon>
        <taxon>Dictyosteliales</taxon>
        <taxon>Dictyosteliaceae</taxon>
        <taxon>Dictyostelium</taxon>
    </lineage>
</organism>
<name>Q54JP8_DICDI</name>
<feature type="compositionally biased region" description="Low complexity" evidence="1">
    <location>
        <begin position="190"/>
        <end position="199"/>
    </location>
</feature>
<dbReference type="KEGG" id="ddi:DDB_G0287907"/>
<gene>
    <name evidence="2" type="ORF">DDB_G0287907</name>
</gene>
<evidence type="ECO:0000313" key="2">
    <source>
        <dbReference type="EMBL" id="EAL63482.1"/>
    </source>
</evidence>
<accession>Q54JP8</accession>
<feature type="compositionally biased region" description="Acidic residues" evidence="1">
    <location>
        <begin position="210"/>
        <end position="221"/>
    </location>
</feature>
<dbReference type="Proteomes" id="UP000002195">
    <property type="component" value="Unassembled WGS sequence"/>
</dbReference>
<dbReference type="PaxDb" id="44689-DDB0187684"/>
<sequence length="250" mass="29511">MSIKSKTNSVKHEPYLYRPTNILTRSRTKAFDESCTIKEKDKGFKSTYIKAKTIQRKKKQIKESLDEEIIEPKDFDIKDSCENEDNCENDFSGDEEIDNNLTNKKLIEKKKHCLVEAKCRRRRIELYKNLHNVIESIEEKLNHQIPLYKIIDNRRKVDIKNGKYTQEHILRKIYSTILINEKFIKNNNQSKNLINSNNDTIEDENKNENENEDENENENENIGEIKQNPIEKIGYYGLKNLLLASEIDGE</sequence>
<dbReference type="HOGENOM" id="CLU_1113036_0_0_1"/>
<dbReference type="VEuPathDB" id="AmoebaDB:DDB_G0287907"/>
<dbReference type="GeneID" id="8626358"/>
<feature type="region of interest" description="Disordered" evidence="1">
    <location>
        <begin position="190"/>
        <end position="225"/>
    </location>
</feature>
<dbReference type="EMBL" id="AAFI02000104">
    <property type="protein sequence ID" value="EAL63482.1"/>
    <property type="molecule type" value="Genomic_DNA"/>
</dbReference>
<dbReference type="dictyBase" id="DDB_G0287907"/>
<dbReference type="RefSeq" id="XP_636986.1">
    <property type="nucleotide sequence ID" value="XM_631894.1"/>
</dbReference>
<keyword evidence="3" id="KW-1185">Reference proteome</keyword>
<evidence type="ECO:0000313" key="3">
    <source>
        <dbReference type="Proteomes" id="UP000002195"/>
    </source>
</evidence>
<reference evidence="2 3" key="1">
    <citation type="journal article" date="2005" name="Nature">
        <title>The genome of the social amoeba Dictyostelium discoideum.</title>
        <authorList>
            <consortium name="The Dictyostelium discoideum Sequencing Consortium"/>
            <person name="Eichinger L."/>
            <person name="Pachebat J.A."/>
            <person name="Glockner G."/>
            <person name="Rajandream M.A."/>
            <person name="Sucgang R."/>
            <person name="Berriman M."/>
            <person name="Song J."/>
            <person name="Olsen R."/>
            <person name="Szafranski K."/>
            <person name="Xu Q."/>
            <person name="Tunggal B."/>
            <person name="Kummerfeld S."/>
            <person name="Madera M."/>
            <person name="Konfortov B.A."/>
            <person name="Rivero F."/>
            <person name="Bankier A.T."/>
            <person name="Lehmann R."/>
            <person name="Hamlin N."/>
            <person name="Davies R."/>
            <person name="Gaudet P."/>
            <person name="Fey P."/>
            <person name="Pilcher K."/>
            <person name="Chen G."/>
            <person name="Saunders D."/>
            <person name="Sodergren E."/>
            <person name="Davis P."/>
            <person name="Kerhornou A."/>
            <person name="Nie X."/>
            <person name="Hall N."/>
            <person name="Anjard C."/>
            <person name="Hemphill L."/>
            <person name="Bason N."/>
            <person name="Farbrother P."/>
            <person name="Desany B."/>
            <person name="Just E."/>
            <person name="Morio T."/>
            <person name="Rost R."/>
            <person name="Churcher C."/>
            <person name="Cooper J."/>
            <person name="Haydock S."/>
            <person name="van Driessche N."/>
            <person name="Cronin A."/>
            <person name="Goodhead I."/>
            <person name="Muzny D."/>
            <person name="Mourier T."/>
            <person name="Pain A."/>
            <person name="Lu M."/>
            <person name="Harper D."/>
            <person name="Lindsay R."/>
            <person name="Hauser H."/>
            <person name="James K."/>
            <person name="Quiles M."/>
            <person name="Madan Babu M."/>
            <person name="Saito T."/>
            <person name="Buchrieser C."/>
            <person name="Wardroper A."/>
            <person name="Felder M."/>
            <person name="Thangavelu M."/>
            <person name="Johnson D."/>
            <person name="Knights A."/>
            <person name="Loulseged H."/>
            <person name="Mungall K."/>
            <person name="Oliver K."/>
            <person name="Price C."/>
            <person name="Quail M.A."/>
            <person name="Urushihara H."/>
            <person name="Hernandez J."/>
            <person name="Rabbinowitsch E."/>
            <person name="Steffen D."/>
            <person name="Sanders M."/>
            <person name="Ma J."/>
            <person name="Kohara Y."/>
            <person name="Sharp S."/>
            <person name="Simmonds M."/>
            <person name="Spiegler S."/>
            <person name="Tivey A."/>
            <person name="Sugano S."/>
            <person name="White B."/>
            <person name="Walker D."/>
            <person name="Woodward J."/>
            <person name="Winckler T."/>
            <person name="Tanaka Y."/>
            <person name="Shaulsky G."/>
            <person name="Schleicher M."/>
            <person name="Weinstock G."/>
            <person name="Rosenthal A."/>
            <person name="Cox E.C."/>
            <person name="Chisholm R.L."/>
            <person name="Gibbs R."/>
            <person name="Loomis W.F."/>
            <person name="Platzer M."/>
            <person name="Kay R.R."/>
            <person name="Williams J."/>
            <person name="Dear P.H."/>
            <person name="Noegel A.A."/>
            <person name="Barrell B."/>
            <person name="Kuspa A."/>
        </authorList>
    </citation>
    <scope>NUCLEOTIDE SEQUENCE [LARGE SCALE GENOMIC DNA]</scope>
    <source>
        <strain evidence="2 3">AX4</strain>
    </source>
</reference>
<dbReference type="AlphaFoldDB" id="Q54JP8"/>
<evidence type="ECO:0000256" key="1">
    <source>
        <dbReference type="SAM" id="MobiDB-lite"/>
    </source>
</evidence>
<protein>
    <submittedName>
        <fullName evidence="2">Uncharacterized protein</fullName>
    </submittedName>
</protein>
<dbReference type="SMR" id="Q54JP8"/>